<keyword evidence="2" id="KW-0812">Transmembrane</keyword>
<reference evidence="3" key="2">
    <citation type="submission" date="2021-01" db="UniProtKB">
        <authorList>
            <consortium name="EnsemblPlants"/>
        </authorList>
    </citation>
    <scope>IDENTIFICATION</scope>
</reference>
<dbReference type="AlphaFoldDB" id="A0A7N2LG16"/>
<evidence type="ECO:0000256" key="1">
    <source>
        <dbReference type="SAM" id="MobiDB-lite"/>
    </source>
</evidence>
<dbReference type="EMBL" id="LRBV02000004">
    <property type="status" value="NOT_ANNOTATED_CDS"/>
    <property type="molecule type" value="Genomic_DNA"/>
</dbReference>
<name>A0A7N2LG16_QUELO</name>
<dbReference type="Proteomes" id="UP000594261">
    <property type="component" value="Chromosome 4"/>
</dbReference>
<sequence>MSMVIRPGVTFVMGTMFGALITRVAMTQRFHHHEGEGRRNWHCPREDLRKKTSANASASPGVAEEALKTIPNS</sequence>
<proteinExistence type="predicted"/>
<dbReference type="InParanoid" id="A0A7N2LG16"/>
<dbReference type="Gramene" id="QL04p039200:mrna">
    <property type="protein sequence ID" value="QL04p039200:mrna:CDS:1"/>
    <property type="gene ID" value="QL04p039200"/>
</dbReference>
<evidence type="ECO:0000313" key="3">
    <source>
        <dbReference type="EnsemblPlants" id="QL04p039200:mrna:CDS:1"/>
    </source>
</evidence>
<keyword evidence="4" id="KW-1185">Reference proteome</keyword>
<protein>
    <submittedName>
        <fullName evidence="3">Uncharacterized protein</fullName>
    </submittedName>
</protein>
<dbReference type="EnsemblPlants" id="QL04p039200:mrna">
    <property type="protein sequence ID" value="QL04p039200:mrna:CDS:1"/>
    <property type="gene ID" value="QL04p039200"/>
</dbReference>
<keyword evidence="2" id="KW-1133">Transmembrane helix</keyword>
<feature type="region of interest" description="Disordered" evidence="1">
    <location>
        <begin position="49"/>
        <end position="73"/>
    </location>
</feature>
<reference evidence="3 4" key="1">
    <citation type="journal article" date="2016" name="G3 (Bethesda)">
        <title>First Draft Assembly and Annotation of the Genome of a California Endemic Oak Quercus lobata Nee (Fagaceae).</title>
        <authorList>
            <person name="Sork V.L."/>
            <person name="Fitz-Gibbon S.T."/>
            <person name="Puiu D."/>
            <person name="Crepeau M."/>
            <person name="Gugger P.F."/>
            <person name="Sherman R."/>
            <person name="Stevens K."/>
            <person name="Langley C.H."/>
            <person name="Pellegrini M."/>
            <person name="Salzberg S.L."/>
        </authorList>
    </citation>
    <scope>NUCLEOTIDE SEQUENCE [LARGE SCALE GENOMIC DNA]</scope>
    <source>
        <strain evidence="3 4">cv. SW786</strain>
    </source>
</reference>
<feature type="transmembrane region" description="Helical" evidence="2">
    <location>
        <begin position="6"/>
        <end position="26"/>
    </location>
</feature>
<evidence type="ECO:0000256" key="2">
    <source>
        <dbReference type="SAM" id="Phobius"/>
    </source>
</evidence>
<evidence type="ECO:0000313" key="4">
    <source>
        <dbReference type="Proteomes" id="UP000594261"/>
    </source>
</evidence>
<accession>A0A7N2LG16</accession>
<keyword evidence="2" id="KW-0472">Membrane</keyword>
<organism evidence="3 4">
    <name type="scientific">Quercus lobata</name>
    <name type="common">Valley oak</name>
    <dbReference type="NCBI Taxonomy" id="97700"/>
    <lineage>
        <taxon>Eukaryota</taxon>
        <taxon>Viridiplantae</taxon>
        <taxon>Streptophyta</taxon>
        <taxon>Embryophyta</taxon>
        <taxon>Tracheophyta</taxon>
        <taxon>Spermatophyta</taxon>
        <taxon>Magnoliopsida</taxon>
        <taxon>eudicotyledons</taxon>
        <taxon>Gunneridae</taxon>
        <taxon>Pentapetalae</taxon>
        <taxon>rosids</taxon>
        <taxon>fabids</taxon>
        <taxon>Fagales</taxon>
        <taxon>Fagaceae</taxon>
        <taxon>Quercus</taxon>
    </lineage>
</organism>